<dbReference type="PRINTS" id="PR00035">
    <property type="entry name" value="HTHGNTR"/>
</dbReference>
<dbReference type="InterPro" id="IPR011711">
    <property type="entry name" value="GntR_C"/>
</dbReference>
<keyword evidence="1" id="KW-0805">Transcription regulation</keyword>
<protein>
    <submittedName>
        <fullName evidence="5">GntR family transcriptional regulator</fullName>
    </submittedName>
</protein>
<dbReference type="PANTHER" id="PTHR43537:SF49">
    <property type="entry name" value="TRANSCRIPTIONAL REGULATORY PROTEIN"/>
    <property type="match status" value="1"/>
</dbReference>
<feature type="domain" description="HTH gntR-type" evidence="4">
    <location>
        <begin position="1"/>
        <end position="67"/>
    </location>
</feature>
<dbReference type="PANTHER" id="PTHR43537">
    <property type="entry name" value="TRANSCRIPTIONAL REGULATOR, GNTR FAMILY"/>
    <property type="match status" value="1"/>
</dbReference>
<dbReference type="InterPro" id="IPR036390">
    <property type="entry name" value="WH_DNA-bd_sf"/>
</dbReference>
<keyword evidence="3" id="KW-0804">Transcription</keyword>
<dbReference type="InterPro" id="IPR036388">
    <property type="entry name" value="WH-like_DNA-bd_sf"/>
</dbReference>
<dbReference type="GO" id="GO:0003700">
    <property type="term" value="F:DNA-binding transcription factor activity"/>
    <property type="evidence" value="ECO:0007669"/>
    <property type="project" value="InterPro"/>
</dbReference>
<dbReference type="Pfam" id="PF07729">
    <property type="entry name" value="FCD"/>
    <property type="match status" value="1"/>
</dbReference>
<dbReference type="InterPro" id="IPR008920">
    <property type="entry name" value="TF_FadR/GntR_C"/>
</dbReference>
<dbReference type="SUPFAM" id="SSF48008">
    <property type="entry name" value="GntR ligand-binding domain-like"/>
    <property type="match status" value="1"/>
</dbReference>
<evidence type="ECO:0000256" key="1">
    <source>
        <dbReference type="ARBA" id="ARBA00023015"/>
    </source>
</evidence>
<gene>
    <name evidence="5" type="ORF">EDM22_16880</name>
</gene>
<dbReference type="InterPro" id="IPR000524">
    <property type="entry name" value="Tscrpt_reg_HTH_GntR"/>
</dbReference>
<comment type="caution">
    <text evidence="5">The sequence shown here is derived from an EMBL/GenBank/DDBJ whole genome shotgun (WGS) entry which is preliminary data.</text>
</comment>
<dbReference type="PROSITE" id="PS50949">
    <property type="entry name" value="HTH_GNTR"/>
    <property type="match status" value="1"/>
</dbReference>
<dbReference type="EMBL" id="RHHB01000054">
    <property type="protein sequence ID" value="RNB45148.1"/>
    <property type="molecule type" value="Genomic_DNA"/>
</dbReference>
<evidence type="ECO:0000256" key="3">
    <source>
        <dbReference type="ARBA" id="ARBA00023163"/>
    </source>
</evidence>
<accession>A0A3M8A1N7</accession>
<dbReference type="Gene3D" id="1.20.120.530">
    <property type="entry name" value="GntR ligand-binding domain-like"/>
    <property type="match status" value="1"/>
</dbReference>
<keyword evidence="6" id="KW-1185">Reference proteome</keyword>
<evidence type="ECO:0000313" key="5">
    <source>
        <dbReference type="EMBL" id="RNB45148.1"/>
    </source>
</evidence>
<sequence>MRAGDRAYRTLRAEILDGSLEPGTLLQEVEQSTRLGVSRTPVREALRQLAADGLVAASGRGNVVTAVSRDDIVSLYELREALEAKAAALAAQHHDDAPFDGIRERLLDAPRLLEQGEPGLGPYFAIVDELDEAIEAAAGNPFLGAALRNVQLHSARIRRLSRHNPERLRAAAGEHLLIVEAILARDAELASHATHVHLHRSLTNALATASEAVDAATSESPADRGPKVA</sequence>
<dbReference type="CDD" id="cd07377">
    <property type="entry name" value="WHTH_GntR"/>
    <property type="match status" value="1"/>
</dbReference>
<reference evidence="5 6" key="1">
    <citation type="submission" date="2018-10" db="EMBL/GenBank/DDBJ databases">
        <title>Isolation, diversity and antibacterial activity of antinobacteria from the wheat rhizosphere soil.</title>
        <authorList>
            <person name="Sun T."/>
        </authorList>
    </citation>
    <scope>NUCLEOTIDE SEQUENCE [LARGE SCALE GENOMIC DNA]</scope>
    <source>
        <strain evidence="5 6">SJ-23</strain>
    </source>
</reference>
<dbReference type="AlphaFoldDB" id="A0A3M8A1N7"/>
<dbReference type="Proteomes" id="UP000275048">
    <property type="component" value="Unassembled WGS sequence"/>
</dbReference>
<dbReference type="Pfam" id="PF00392">
    <property type="entry name" value="GntR"/>
    <property type="match status" value="1"/>
</dbReference>
<organism evidence="5 6">
    <name type="scientific">Agromyces tardus</name>
    <dbReference type="NCBI Taxonomy" id="2583849"/>
    <lineage>
        <taxon>Bacteria</taxon>
        <taxon>Bacillati</taxon>
        <taxon>Actinomycetota</taxon>
        <taxon>Actinomycetes</taxon>
        <taxon>Micrococcales</taxon>
        <taxon>Microbacteriaceae</taxon>
        <taxon>Agromyces</taxon>
    </lineage>
</organism>
<dbReference type="OrthoDB" id="8680240at2"/>
<name>A0A3M8A1N7_9MICO</name>
<dbReference type="GO" id="GO:0003677">
    <property type="term" value="F:DNA binding"/>
    <property type="evidence" value="ECO:0007669"/>
    <property type="project" value="UniProtKB-KW"/>
</dbReference>
<dbReference type="Gene3D" id="1.10.10.10">
    <property type="entry name" value="Winged helix-like DNA-binding domain superfamily/Winged helix DNA-binding domain"/>
    <property type="match status" value="1"/>
</dbReference>
<evidence type="ECO:0000256" key="2">
    <source>
        <dbReference type="ARBA" id="ARBA00023125"/>
    </source>
</evidence>
<evidence type="ECO:0000259" key="4">
    <source>
        <dbReference type="PROSITE" id="PS50949"/>
    </source>
</evidence>
<proteinExistence type="predicted"/>
<dbReference type="RefSeq" id="WP_122938249.1">
    <property type="nucleotide sequence ID" value="NZ_JBHSNT010000059.1"/>
</dbReference>
<evidence type="ECO:0000313" key="6">
    <source>
        <dbReference type="Proteomes" id="UP000275048"/>
    </source>
</evidence>
<dbReference type="SMART" id="SM00345">
    <property type="entry name" value="HTH_GNTR"/>
    <property type="match status" value="1"/>
</dbReference>
<dbReference type="SMART" id="SM00895">
    <property type="entry name" value="FCD"/>
    <property type="match status" value="1"/>
</dbReference>
<keyword evidence="2" id="KW-0238">DNA-binding</keyword>
<dbReference type="SUPFAM" id="SSF46785">
    <property type="entry name" value="Winged helix' DNA-binding domain"/>
    <property type="match status" value="1"/>
</dbReference>